<accession>A0ACC5YVA6</accession>
<evidence type="ECO:0000313" key="1">
    <source>
        <dbReference type="EMBL" id="MCJ8739689.1"/>
    </source>
</evidence>
<reference evidence="1" key="1">
    <citation type="submission" date="2020-02" db="EMBL/GenBank/DDBJ databases">
        <title>Genome sequencing of the panga catfish, Pangasius djambal.</title>
        <authorList>
            <person name="Wen M."/>
            <person name="Zahm M."/>
            <person name="Roques C."/>
            <person name="Cabau C."/>
            <person name="Klopp C."/>
            <person name="Donnadieu C."/>
            <person name="Jouanno E."/>
            <person name="Avarre J.-C."/>
            <person name="Campet M."/>
            <person name="Ha T."/>
            <person name="Dugue R."/>
            <person name="Lampietro C."/>
            <person name="Louis A."/>
            <person name="Herpin A."/>
            <person name="Echchiki A."/>
            <person name="Berthelot C."/>
            <person name="Parey E."/>
            <person name="Roest-Crollius H."/>
            <person name="Braasch I."/>
            <person name="Postlethwait J.H."/>
            <person name="Bobe J."/>
            <person name="Montfort J."/>
            <person name="Bouchez O."/>
            <person name="Begum T."/>
            <person name="Schartl M."/>
            <person name="Gustiano R."/>
            <person name="Guiguen Y."/>
        </authorList>
    </citation>
    <scope>NUCLEOTIDE SEQUENCE</scope>
    <source>
        <strain evidence="1">Pdj_M5554</strain>
    </source>
</reference>
<proteinExistence type="predicted"/>
<keyword evidence="2" id="KW-1185">Reference proteome</keyword>
<comment type="caution">
    <text evidence="1">The sequence shown here is derived from an EMBL/GenBank/DDBJ whole genome shotgun (WGS) entry which is preliminary data.</text>
</comment>
<gene>
    <name evidence="1" type="ORF">PDJAM_G00050090</name>
</gene>
<name>A0ACC5YVA6_9TELE</name>
<dbReference type="Proteomes" id="UP000830395">
    <property type="component" value="Chromosome 13"/>
</dbReference>
<dbReference type="EMBL" id="CM040987">
    <property type="protein sequence ID" value="MCJ8739689.1"/>
    <property type="molecule type" value="Genomic_DNA"/>
</dbReference>
<sequence>MVLKIFFPRCCSVADSGLLVGRWIPGHDSAVVLAVVHYPFIPGQVKKYLSELCSQIQVDLTVLGSWSLSKDGEKEMDGFLKDLSTIFPHSRWLQLSRQPGKRGFACEVVRKNGHAPASDEEDKIIFVHYDQRKVMLSQLHPVHENGADVESSELRAVFHTVSQSEPLFLLDKYDDGPLKLTHWQSDGREASIIMELIKQASVPICMLLTLLVCWWKWLCSFRVLNVRPVRFISSKLSTCVQAGFRTDHFQTVFSTRKATTHMEFMRKANIFVSFFVDIALGLLLISWLYRENRISHLANTLVPAADHVAKELQDLLEWLMGAPAGLKMNRALDEVLGRFFLYHIHLWISYIRLMSPFIEMILWYVGLSACLGLTFALSVLSDIVALLTFHIYCFYVYGARVEKVWFLYLLLMAKRVWPLYLSLTCVQHVAKELQDLLEWLMGAPAGLKMNRALDEVLGRFFLYHIHLWISYIRLMSPFIEMILWYVGLSACLGLTFALSVLSDIVALLTFHIYCFYVYGARLYCLKIYGLSSLWRLFRGKKWNVLRQRVDSCSYDLDQLFLGTLLFTILLFLLPTTALYYLVFTLLRLVVVMFQGLIHLSVDFINSFPLFAVGLRVCRPYRLAEGVKFRVLHEEPGAPLHLLMEINPLQCSSVLQCYRTETSGCSSRDSWLALCKKLFVGELIYPWRQKSTKTD</sequence>
<organism evidence="1 2">
    <name type="scientific">Pangasius djambal</name>
    <dbReference type="NCBI Taxonomy" id="1691987"/>
    <lineage>
        <taxon>Eukaryota</taxon>
        <taxon>Metazoa</taxon>
        <taxon>Chordata</taxon>
        <taxon>Craniata</taxon>
        <taxon>Vertebrata</taxon>
        <taxon>Euteleostomi</taxon>
        <taxon>Actinopterygii</taxon>
        <taxon>Neopterygii</taxon>
        <taxon>Teleostei</taxon>
        <taxon>Ostariophysi</taxon>
        <taxon>Siluriformes</taxon>
        <taxon>Pangasiidae</taxon>
        <taxon>Pangasius</taxon>
    </lineage>
</organism>
<protein>
    <submittedName>
        <fullName evidence="1">Uncharacterized protein</fullName>
    </submittedName>
</protein>
<evidence type="ECO:0000313" key="2">
    <source>
        <dbReference type="Proteomes" id="UP000830395"/>
    </source>
</evidence>